<dbReference type="InterPro" id="IPR006196">
    <property type="entry name" value="RNA-binding_domain_S1_IF1"/>
</dbReference>
<dbReference type="GeneID" id="20214778"/>
<comment type="similarity">
    <text evidence="1">Belongs to the EIF1AD family.</text>
</comment>
<proteinExistence type="inferred from homology"/>
<gene>
    <name evidence="8" type="primary">20214778</name>
    <name evidence="7" type="ORF">HELRODRAFT_72632</name>
</gene>
<keyword evidence="3" id="KW-0694">RNA-binding</keyword>
<evidence type="ECO:0000256" key="3">
    <source>
        <dbReference type="ARBA" id="ARBA00022884"/>
    </source>
</evidence>
<evidence type="ECO:0000256" key="5">
    <source>
        <dbReference type="PROSITE-ProRule" id="PRU00181"/>
    </source>
</evidence>
<evidence type="ECO:0000256" key="1">
    <source>
        <dbReference type="ARBA" id="ARBA00007340"/>
    </source>
</evidence>
<keyword evidence="9" id="KW-1185">Reference proteome</keyword>
<dbReference type="PANTHER" id="PTHR21641">
    <property type="entry name" value="TRANSLATION INITIATION FACTOR-RELATED"/>
    <property type="match status" value="1"/>
</dbReference>
<dbReference type="InParanoid" id="T1G130"/>
<dbReference type="OMA" id="YLYMVEN"/>
<dbReference type="GO" id="GO:0003723">
    <property type="term" value="F:RNA binding"/>
    <property type="evidence" value="ECO:0007669"/>
    <property type="project" value="UniProtKB-KW"/>
</dbReference>
<dbReference type="RefSeq" id="XP_009010879.1">
    <property type="nucleotide sequence ID" value="XM_009012631.1"/>
</dbReference>
<dbReference type="GO" id="GO:0003743">
    <property type="term" value="F:translation initiation factor activity"/>
    <property type="evidence" value="ECO:0007669"/>
    <property type="project" value="UniProtKB-UniRule"/>
</dbReference>
<evidence type="ECO:0000256" key="2">
    <source>
        <dbReference type="ARBA" id="ARBA00020989"/>
    </source>
</evidence>
<keyword evidence="5" id="KW-0396">Initiation factor</keyword>
<dbReference type="SMART" id="SM00652">
    <property type="entry name" value="eIF1a"/>
    <property type="match status" value="1"/>
</dbReference>
<dbReference type="EMBL" id="AMQM01002675">
    <property type="status" value="NOT_ANNOTATED_CDS"/>
    <property type="molecule type" value="Genomic_DNA"/>
</dbReference>
<dbReference type="CTD" id="20214778"/>
<dbReference type="Pfam" id="PF01176">
    <property type="entry name" value="eIF-1a"/>
    <property type="match status" value="1"/>
</dbReference>
<dbReference type="FunCoup" id="T1G130">
    <property type="interactions" value="1592"/>
</dbReference>
<dbReference type="EnsemblMetazoa" id="HelroT72632">
    <property type="protein sequence ID" value="HelroP72632"/>
    <property type="gene ID" value="HelroG72632"/>
</dbReference>
<accession>T1G130</accession>
<evidence type="ECO:0000256" key="4">
    <source>
        <dbReference type="ARBA" id="ARBA00031998"/>
    </source>
</evidence>
<evidence type="ECO:0000313" key="8">
    <source>
        <dbReference type="EnsemblMetazoa" id="HelroP72632"/>
    </source>
</evidence>
<evidence type="ECO:0000313" key="9">
    <source>
        <dbReference type="Proteomes" id="UP000015101"/>
    </source>
</evidence>
<evidence type="ECO:0000313" key="7">
    <source>
        <dbReference type="EMBL" id="ESO10610.1"/>
    </source>
</evidence>
<keyword evidence="5" id="KW-0648">Protein biosynthesis</keyword>
<dbReference type="InterPro" id="IPR039294">
    <property type="entry name" value="EIF1AD"/>
</dbReference>
<dbReference type="SUPFAM" id="SSF50249">
    <property type="entry name" value="Nucleic acid-binding proteins"/>
    <property type="match status" value="1"/>
</dbReference>
<reference evidence="9" key="1">
    <citation type="submission" date="2012-12" db="EMBL/GenBank/DDBJ databases">
        <authorList>
            <person name="Hellsten U."/>
            <person name="Grimwood J."/>
            <person name="Chapman J.A."/>
            <person name="Shapiro H."/>
            <person name="Aerts A."/>
            <person name="Otillar R.P."/>
            <person name="Terry A.Y."/>
            <person name="Boore J.L."/>
            <person name="Simakov O."/>
            <person name="Marletaz F."/>
            <person name="Cho S.-J."/>
            <person name="Edsinger-Gonzales E."/>
            <person name="Havlak P."/>
            <person name="Kuo D.-H."/>
            <person name="Larsson T."/>
            <person name="Lv J."/>
            <person name="Arendt D."/>
            <person name="Savage R."/>
            <person name="Osoegawa K."/>
            <person name="de Jong P."/>
            <person name="Lindberg D.R."/>
            <person name="Seaver E.C."/>
            <person name="Weisblat D.A."/>
            <person name="Putnam N.H."/>
            <person name="Grigoriev I.V."/>
            <person name="Rokhsar D.S."/>
        </authorList>
    </citation>
    <scope>NUCLEOTIDE SEQUENCE</scope>
</reference>
<dbReference type="KEGG" id="hro:HELRODRAFT_72632"/>
<dbReference type="AlphaFoldDB" id="T1G130"/>
<dbReference type="InterPro" id="IPR001253">
    <property type="entry name" value="TIF_eIF-1A"/>
</dbReference>
<dbReference type="eggNOG" id="KOG2925">
    <property type="taxonomic scope" value="Eukaryota"/>
</dbReference>
<organism evidence="8 9">
    <name type="scientific">Helobdella robusta</name>
    <name type="common">Californian leech</name>
    <dbReference type="NCBI Taxonomy" id="6412"/>
    <lineage>
        <taxon>Eukaryota</taxon>
        <taxon>Metazoa</taxon>
        <taxon>Spiralia</taxon>
        <taxon>Lophotrochozoa</taxon>
        <taxon>Annelida</taxon>
        <taxon>Clitellata</taxon>
        <taxon>Hirudinea</taxon>
        <taxon>Rhynchobdellida</taxon>
        <taxon>Glossiphoniidae</taxon>
        <taxon>Helobdella</taxon>
    </lineage>
</organism>
<protein>
    <recommendedName>
        <fullName evidence="2">Probable RNA-binding protein EIF1AD</fullName>
    </recommendedName>
    <alternativeName>
        <fullName evidence="4">Eukaryotic translation initiation factor 1A domain-containing protein</fullName>
    </alternativeName>
</protein>
<dbReference type="PROSITE" id="PS50832">
    <property type="entry name" value="S1_IF1_TYPE"/>
    <property type="match status" value="1"/>
</dbReference>
<dbReference type="PANTHER" id="PTHR21641:SF0">
    <property type="entry name" value="RNA-BINDING PROTEIN EIF1AD-RELATED"/>
    <property type="match status" value="1"/>
</dbReference>
<reference evidence="8" key="3">
    <citation type="submission" date="2015-06" db="UniProtKB">
        <authorList>
            <consortium name="EnsemblMetazoa"/>
        </authorList>
    </citation>
    <scope>IDENTIFICATION</scope>
</reference>
<sequence length="110" mass="12862">MSQFTKRKHVFKEVHEEYVLPDERNRIAKVLAANLGNNLHRVQLDGGEVFLASMPKKFRNNIYIKKDDFVLITPIAEGDKVKGEIATILLKPQIRYIAEQNLWLVSWWID</sequence>
<dbReference type="STRING" id="6412.T1G130"/>
<evidence type="ECO:0000259" key="6">
    <source>
        <dbReference type="PROSITE" id="PS50832"/>
    </source>
</evidence>
<reference evidence="7 9" key="2">
    <citation type="journal article" date="2013" name="Nature">
        <title>Insights into bilaterian evolution from three spiralian genomes.</title>
        <authorList>
            <person name="Simakov O."/>
            <person name="Marletaz F."/>
            <person name="Cho S.J."/>
            <person name="Edsinger-Gonzales E."/>
            <person name="Havlak P."/>
            <person name="Hellsten U."/>
            <person name="Kuo D.H."/>
            <person name="Larsson T."/>
            <person name="Lv J."/>
            <person name="Arendt D."/>
            <person name="Savage R."/>
            <person name="Osoegawa K."/>
            <person name="de Jong P."/>
            <person name="Grimwood J."/>
            <person name="Chapman J.A."/>
            <person name="Shapiro H."/>
            <person name="Aerts A."/>
            <person name="Otillar R.P."/>
            <person name="Terry A.Y."/>
            <person name="Boore J.L."/>
            <person name="Grigoriev I.V."/>
            <person name="Lindberg D.R."/>
            <person name="Seaver E.C."/>
            <person name="Weisblat D.A."/>
            <person name="Putnam N.H."/>
            <person name="Rokhsar D.S."/>
        </authorList>
    </citation>
    <scope>NUCLEOTIDE SEQUENCE</scope>
</reference>
<dbReference type="EMBL" id="KB095858">
    <property type="protein sequence ID" value="ESO10610.1"/>
    <property type="molecule type" value="Genomic_DNA"/>
</dbReference>
<dbReference type="Gene3D" id="2.40.50.140">
    <property type="entry name" value="Nucleic acid-binding proteins"/>
    <property type="match status" value="1"/>
</dbReference>
<dbReference type="HOGENOM" id="CLU_106477_5_0_1"/>
<name>T1G130_HELRO</name>
<dbReference type="Proteomes" id="UP000015101">
    <property type="component" value="Unassembled WGS sequence"/>
</dbReference>
<dbReference type="OrthoDB" id="1738325at2759"/>
<dbReference type="InterPro" id="IPR012340">
    <property type="entry name" value="NA-bd_OB-fold"/>
</dbReference>
<feature type="domain" description="S1-like" evidence="6">
    <location>
        <begin position="5"/>
        <end position="85"/>
    </location>
</feature>